<proteinExistence type="predicted"/>
<protein>
    <recommendedName>
        <fullName evidence="5">Type VII secretion protein EssA</fullName>
    </recommendedName>
</protein>
<reference evidence="3 4" key="1">
    <citation type="submission" date="2024-03" db="EMBL/GenBank/DDBJ databases">
        <title>Mouse gut bacterial collection (mGBC) of GemPharmatech.</title>
        <authorList>
            <person name="He Y."/>
            <person name="Dong L."/>
            <person name="Wu D."/>
            <person name="Gao X."/>
            <person name="Lin Z."/>
        </authorList>
    </citation>
    <scope>NUCLEOTIDE SEQUENCE [LARGE SCALE GENOMIC DNA]</scope>
    <source>
        <strain evidence="3 4">20-218</strain>
    </source>
</reference>
<name>A0ABV4D770_9LACT</name>
<keyword evidence="1" id="KW-0472">Membrane</keyword>
<dbReference type="RefSeq" id="WP_369917941.1">
    <property type="nucleotide sequence ID" value="NZ_JBCLSQ010000007.1"/>
</dbReference>
<feature type="transmembrane region" description="Helical" evidence="1">
    <location>
        <begin position="123"/>
        <end position="142"/>
    </location>
</feature>
<keyword evidence="1" id="KW-1133">Transmembrane helix</keyword>
<keyword evidence="2" id="KW-0732">Signal</keyword>
<evidence type="ECO:0000313" key="3">
    <source>
        <dbReference type="EMBL" id="MEY8537606.1"/>
    </source>
</evidence>
<dbReference type="EMBL" id="JBCLSQ010000007">
    <property type="protein sequence ID" value="MEY8537606.1"/>
    <property type="molecule type" value="Genomic_DNA"/>
</dbReference>
<gene>
    <name evidence="3" type="ORF">AALM99_03960</name>
</gene>
<evidence type="ECO:0008006" key="5">
    <source>
        <dbReference type="Google" id="ProtNLM"/>
    </source>
</evidence>
<evidence type="ECO:0000313" key="4">
    <source>
        <dbReference type="Proteomes" id="UP001565242"/>
    </source>
</evidence>
<dbReference type="Proteomes" id="UP001565242">
    <property type="component" value="Unassembled WGS sequence"/>
</dbReference>
<accession>A0ABV4D770</accession>
<organism evidence="3 4">
    <name type="scientific">Lactococcus muris</name>
    <dbReference type="NCBI Taxonomy" id="2941330"/>
    <lineage>
        <taxon>Bacteria</taxon>
        <taxon>Bacillati</taxon>
        <taxon>Bacillota</taxon>
        <taxon>Bacilli</taxon>
        <taxon>Lactobacillales</taxon>
        <taxon>Streptococcaceae</taxon>
        <taxon>Lactococcus</taxon>
    </lineage>
</organism>
<keyword evidence="4" id="KW-1185">Reference proteome</keyword>
<feature type="chain" id="PRO_5046829610" description="Type VII secretion protein EssA" evidence="2">
    <location>
        <begin position="24"/>
        <end position="156"/>
    </location>
</feature>
<evidence type="ECO:0000256" key="1">
    <source>
        <dbReference type="SAM" id="Phobius"/>
    </source>
</evidence>
<feature type="signal peptide" evidence="2">
    <location>
        <begin position="1"/>
        <end position="23"/>
    </location>
</feature>
<comment type="caution">
    <text evidence="3">The sequence shown here is derived from an EMBL/GenBank/DDBJ whole genome shotgun (WGS) entry which is preliminary data.</text>
</comment>
<keyword evidence="1" id="KW-0812">Transmembrane</keyword>
<sequence>MKYSRIVLIVLFLLLSYPLSARAEGSLVLDTSVLTNQKSTGTGTSRFEIRGRIFSETLNKRVEDQKKQSEALSQSHKSIDFTKTRTAPLYTRDFKALKSGLFKDYTGSQIASKEQGNHSENQALWLLLFAALPLLVLTYFVAKGFRRKRYEQTHRD</sequence>
<evidence type="ECO:0000256" key="2">
    <source>
        <dbReference type="SAM" id="SignalP"/>
    </source>
</evidence>